<keyword evidence="9" id="KW-0408">Iron</keyword>
<dbReference type="InterPro" id="IPR006555">
    <property type="entry name" value="ATP-dep_Helicase_C"/>
</dbReference>
<dbReference type="PANTHER" id="PTHR11472">
    <property type="entry name" value="DNA REPAIR DEAD HELICASE RAD3/XP-D SUBFAMILY MEMBER"/>
    <property type="match status" value="1"/>
</dbReference>
<dbReference type="InterPro" id="IPR045028">
    <property type="entry name" value="DinG/Rad3-like"/>
</dbReference>
<dbReference type="SMART" id="SM00491">
    <property type="entry name" value="HELICc2"/>
    <property type="match status" value="1"/>
</dbReference>
<evidence type="ECO:0000256" key="9">
    <source>
        <dbReference type="ARBA" id="ARBA00023004"/>
    </source>
</evidence>
<keyword evidence="3" id="KW-0479">Metal-binding</keyword>
<evidence type="ECO:0000256" key="2">
    <source>
        <dbReference type="ARBA" id="ARBA00022485"/>
    </source>
</evidence>
<keyword evidence="8" id="KW-0067">ATP-binding</keyword>
<dbReference type="InterPro" id="IPR042493">
    <property type="entry name" value="XPD_DNA_FeS"/>
</dbReference>
<dbReference type="Gene3D" id="3.40.50.300">
    <property type="entry name" value="P-loop containing nucleotide triphosphate hydrolases"/>
    <property type="match status" value="3"/>
</dbReference>
<proteinExistence type="predicted"/>
<evidence type="ECO:0000256" key="5">
    <source>
        <dbReference type="ARBA" id="ARBA00022763"/>
    </source>
</evidence>
<dbReference type="InterPro" id="IPR013020">
    <property type="entry name" value="Rad3/Chl1-like"/>
</dbReference>
<evidence type="ECO:0000256" key="12">
    <source>
        <dbReference type="ARBA" id="ARBA00023204"/>
    </source>
</evidence>
<dbReference type="Proteomes" id="UP001642409">
    <property type="component" value="Unassembled WGS sequence"/>
</dbReference>
<dbReference type="EMBL" id="CAXDID020000535">
    <property type="protein sequence ID" value="CAL6100886.1"/>
    <property type="molecule type" value="Genomic_DNA"/>
</dbReference>
<dbReference type="Pfam" id="PF13307">
    <property type="entry name" value="Helicase_C_2"/>
    <property type="match status" value="1"/>
</dbReference>
<comment type="caution">
    <text evidence="16">The sequence shown here is derived from an EMBL/GenBank/DDBJ whole genome shotgun (WGS) entry which is preliminary data.</text>
</comment>
<evidence type="ECO:0000313" key="18">
    <source>
        <dbReference type="Proteomes" id="UP001642409"/>
    </source>
</evidence>
<dbReference type="EMBL" id="CATOUU010000416">
    <property type="protein sequence ID" value="CAI9928740.1"/>
    <property type="molecule type" value="Genomic_DNA"/>
</dbReference>
<dbReference type="NCBIfam" id="TIGR00604">
    <property type="entry name" value="rad3"/>
    <property type="match status" value="1"/>
</dbReference>
<evidence type="ECO:0000256" key="10">
    <source>
        <dbReference type="ARBA" id="ARBA00023014"/>
    </source>
</evidence>
<dbReference type="PANTHER" id="PTHR11472:SF34">
    <property type="entry name" value="REGULATOR OF TELOMERE ELONGATION HELICASE 1"/>
    <property type="match status" value="1"/>
</dbReference>
<name>A0AA86P0I2_9EUKA</name>
<dbReference type="InterPro" id="IPR027417">
    <property type="entry name" value="P-loop_NTPase"/>
</dbReference>
<evidence type="ECO:0000259" key="15">
    <source>
        <dbReference type="PROSITE" id="PS51193"/>
    </source>
</evidence>
<sequence length="875" mass="100393">MPVYVIESVHVDFPFEAYPQQIEYMTYFIKSMQSMSHCALEAPTGFGKTACVFAAYMGFQAQFDLARKFIDEINAFTGQSQFKKKVQDILEYVGLRLSLSFEKIQDILKFCEKTTLLKQCIQFSNQSINVMPVKAETPKLFFTSRTHEQLKQAAFSLTKQFSNTPITTYLAARTQLCQNPEVVEKSKRSRISLNTVCKSACKNKTCSFDSGVNTVPIMANDFEDFCEQNVIARQCPFFAARNMLESAKIIFCPYNYILDSSLKSEPIKKALNNAIVVFDEAHSVPDMAKSAYSTKFSRQDVDAAIHATRTAMQIIHDTFLGQITLQQAITDSGAEEQREKYKQLDNSLAMFKTINLNLKSMVTVKQNDSEIVFMQNLLDRIPLNAITDELLEALEAVDYTLYHVKNDKTKGQKYKVLVDQSQLDAVQYGKVSEVSQILKIYMNACKYSKDFTEFEVLVTKNEETTDYNLQCFSPRIAISHLVSDSIRTILLTSGTLSPLQYIDEAFELRFEYKQTLKHFFDLSKQLQASIIKGIDQNNPIIGTFNNRTPEYYNNISVTISELSAQMPNVGILVFVSSYGIMNDFMKYFEPVLHLNPKHKQTKVIFESQEALKEFKYNVKQENRTILVAVQRGKLSEGIDFADDLCRGVFIVSIPFPNVRDVALARNMAYLDRQKGALTGQKYYMLQAFMAVNQAIGRVIRHSKDYGQVFLLDERYTDNKMFLPSWFSEVLTTKLLHQPINSAIKKSSEFFGNKRQDEELQEDNELLNFIDNDIPLENIKIKIKQERMSVQQIILEVAKFRALSLEVQDQKIKTMTQWLKAENYYDQFKIIIKQKDVLIQANMLAKYVRTLPNQDLIPIIFGACDKQLIDEVLALM</sequence>
<dbReference type="SUPFAM" id="SSF52540">
    <property type="entry name" value="P-loop containing nucleoside triphosphate hydrolases"/>
    <property type="match status" value="2"/>
</dbReference>
<dbReference type="InterPro" id="IPR006554">
    <property type="entry name" value="Helicase-like_DEXD_c2"/>
</dbReference>
<dbReference type="Gene3D" id="1.10.275.40">
    <property type="match status" value="1"/>
</dbReference>
<feature type="domain" description="Helicase ATP-binding" evidence="15">
    <location>
        <begin position="7"/>
        <end position="341"/>
    </location>
</feature>
<evidence type="ECO:0000313" key="17">
    <source>
        <dbReference type="EMBL" id="CAL6100886.1"/>
    </source>
</evidence>
<dbReference type="Pfam" id="PF06733">
    <property type="entry name" value="DEAD_2"/>
    <property type="match status" value="1"/>
</dbReference>
<keyword evidence="7 16" id="KW-0347">Helicase</keyword>
<dbReference type="SMART" id="SM00488">
    <property type="entry name" value="DEXDc2"/>
    <property type="match status" value="1"/>
</dbReference>
<dbReference type="GO" id="GO:0046872">
    <property type="term" value="F:metal ion binding"/>
    <property type="evidence" value="ECO:0007669"/>
    <property type="project" value="UniProtKB-KW"/>
</dbReference>
<evidence type="ECO:0000256" key="11">
    <source>
        <dbReference type="ARBA" id="ARBA00023125"/>
    </source>
</evidence>
<organism evidence="16">
    <name type="scientific">Hexamita inflata</name>
    <dbReference type="NCBI Taxonomy" id="28002"/>
    <lineage>
        <taxon>Eukaryota</taxon>
        <taxon>Metamonada</taxon>
        <taxon>Diplomonadida</taxon>
        <taxon>Hexamitidae</taxon>
        <taxon>Hexamitinae</taxon>
        <taxon>Hexamita</taxon>
    </lineage>
</organism>
<dbReference type="GO" id="GO:0003677">
    <property type="term" value="F:DNA binding"/>
    <property type="evidence" value="ECO:0007669"/>
    <property type="project" value="UniProtKB-KW"/>
</dbReference>
<dbReference type="GO" id="GO:0006281">
    <property type="term" value="P:DNA repair"/>
    <property type="evidence" value="ECO:0007669"/>
    <property type="project" value="UniProtKB-KW"/>
</dbReference>
<evidence type="ECO:0000256" key="3">
    <source>
        <dbReference type="ARBA" id="ARBA00022723"/>
    </source>
</evidence>
<dbReference type="InterPro" id="IPR014013">
    <property type="entry name" value="Helic_SF1/SF2_ATP-bd_DinG/Rad3"/>
</dbReference>
<keyword evidence="13" id="KW-0413">Isomerase</keyword>
<evidence type="ECO:0000256" key="14">
    <source>
        <dbReference type="ARBA" id="ARBA00023242"/>
    </source>
</evidence>
<reference evidence="17 18" key="2">
    <citation type="submission" date="2024-07" db="EMBL/GenBank/DDBJ databases">
        <authorList>
            <person name="Akdeniz Z."/>
        </authorList>
    </citation>
    <scope>NUCLEOTIDE SEQUENCE [LARGE SCALE GENOMIC DNA]</scope>
</reference>
<comment type="subcellular location">
    <subcellularLocation>
        <location evidence="1">Nucleus</location>
    </subcellularLocation>
</comment>
<keyword evidence="6" id="KW-0378">Hydrolase</keyword>
<evidence type="ECO:0000313" key="16">
    <source>
        <dbReference type="EMBL" id="CAI9928740.1"/>
    </source>
</evidence>
<dbReference type="GO" id="GO:0051539">
    <property type="term" value="F:4 iron, 4 sulfur cluster binding"/>
    <property type="evidence" value="ECO:0007669"/>
    <property type="project" value="UniProtKB-KW"/>
</dbReference>
<keyword evidence="4" id="KW-0547">Nucleotide-binding</keyword>
<keyword evidence="5" id="KW-0227">DNA damage</keyword>
<evidence type="ECO:0000256" key="6">
    <source>
        <dbReference type="ARBA" id="ARBA00022801"/>
    </source>
</evidence>
<evidence type="ECO:0000256" key="7">
    <source>
        <dbReference type="ARBA" id="ARBA00022806"/>
    </source>
</evidence>
<dbReference type="GO" id="GO:0016818">
    <property type="term" value="F:hydrolase activity, acting on acid anhydrides, in phosphorus-containing anhydrides"/>
    <property type="evidence" value="ECO:0007669"/>
    <property type="project" value="InterPro"/>
</dbReference>
<dbReference type="GO" id="GO:0005634">
    <property type="term" value="C:nucleus"/>
    <property type="evidence" value="ECO:0007669"/>
    <property type="project" value="UniProtKB-SubCell"/>
</dbReference>
<dbReference type="GO" id="GO:0003678">
    <property type="term" value="F:DNA helicase activity"/>
    <property type="evidence" value="ECO:0007669"/>
    <property type="project" value="InterPro"/>
</dbReference>
<dbReference type="GO" id="GO:0005524">
    <property type="term" value="F:ATP binding"/>
    <property type="evidence" value="ECO:0007669"/>
    <property type="project" value="UniProtKB-KW"/>
</dbReference>
<keyword evidence="12" id="KW-0234">DNA repair</keyword>
<reference evidence="16" key="1">
    <citation type="submission" date="2023-06" db="EMBL/GenBank/DDBJ databases">
        <authorList>
            <person name="Kurt Z."/>
        </authorList>
    </citation>
    <scope>NUCLEOTIDE SEQUENCE</scope>
</reference>
<protein>
    <submittedName>
        <fullName evidence="16">DNA repair helicase</fullName>
    </submittedName>
    <submittedName>
        <fullName evidence="17">DNA_repair helicase</fullName>
    </submittedName>
</protein>
<keyword evidence="2" id="KW-0004">4Fe-4S</keyword>
<dbReference type="InterPro" id="IPR010614">
    <property type="entry name" value="RAD3-like_helicase_DEAD"/>
</dbReference>
<keyword evidence="10" id="KW-0411">Iron-sulfur</keyword>
<evidence type="ECO:0000256" key="1">
    <source>
        <dbReference type="ARBA" id="ARBA00004123"/>
    </source>
</evidence>
<gene>
    <name evidence="16" type="ORF">HINF_LOCUS16385</name>
    <name evidence="17" type="ORF">HINF_LOCUS70768</name>
</gene>
<evidence type="ECO:0000256" key="8">
    <source>
        <dbReference type="ARBA" id="ARBA00022840"/>
    </source>
</evidence>
<accession>A0AA86P0I2</accession>
<keyword evidence="18" id="KW-1185">Reference proteome</keyword>
<evidence type="ECO:0000256" key="13">
    <source>
        <dbReference type="ARBA" id="ARBA00023235"/>
    </source>
</evidence>
<dbReference type="PROSITE" id="PS51193">
    <property type="entry name" value="HELICASE_ATP_BIND_2"/>
    <property type="match status" value="1"/>
</dbReference>
<evidence type="ECO:0000256" key="4">
    <source>
        <dbReference type="ARBA" id="ARBA00022741"/>
    </source>
</evidence>
<keyword evidence="11" id="KW-0238">DNA-binding</keyword>
<dbReference type="AlphaFoldDB" id="A0AA86P0I2"/>
<dbReference type="Gene3D" id="1.10.30.20">
    <property type="entry name" value="Bacterial XPD DNA helicase, FeS cluster domain"/>
    <property type="match status" value="1"/>
</dbReference>
<keyword evidence="14" id="KW-0539">Nucleus</keyword>